<feature type="domain" description="ABC transmembrane type-1" evidence="8">
    <location>
        <begin position="113"/>
        <end position="296"/>
    </location>
</feature>
<evidence type="ECO:0000313" key="9">
    <source>
        <dbReference type="EMBL" id="GAA0568687.1"/>
    </source>
</evidence>
<comment type="caution">
    <text evidence="9">The sequence shown here is derived from an EMBL/GenBank/DDBJ whole genome shotgun (WGS) entry which is preliminary data.</text>
</comment>
<accession>A0ABP3PR11</accession>
<protein>
    <submittedName>
        <fullName evidence="9">Phosphonate ABC transporter, permease protein PhnE</fullName>
    </submittedName>
</protein>
<keyword evidence="5 7" id="KW-1133">Transmembrane helix</keyword>
<evidence type="ECO:0000256" key="6">
    <source>
        <dbReference type="ARBA" id="ARBA00023136"/>
    </source>
</evidence>
<feature type="transmembrane region" description="Helical" evidence="7">
    <location>
        <begin position="278"/>
        <end position="295"/>
    </location>
</feature>
<comment type="similarity">
    <text evidence="7">Belongs to the binding-protein-dependent transport system permease family.</text>
</comment>
<dbReference type="SUPFAM" id="SSF161098">
    <property type="entry name" value="MetI-like"/>
    <property type="match status" value="1"/>
</dbReference>
<evidence type="ECO:0000313" key="10">
    <source>
        <dbReference type="Proteomes" id="UP001501588"/>
    </source>
</evidence>
<feature type="transmembrane region" description="Helical" evidence="7">
    <location>
        <begin position="109"/>
        <end position="136"/>
    </location>
</feature>
<dbReference type="EMBL" id="BAAAFZ010000006">
    <property type="protein sequence ID" value="GAA0568687.1"/>
    <property type="molecule type" value="Genomic_DNA"/>
</dbReference>
<feature type="transmembrane region" description="Helical" evidence="7">
    <location>
        <begin position="39"/>
        <end position="58"/>
    </location>
</feature>
<dbReference type="NCBIfam" id="TIGR01097">
    <property type="entry name" value="PhnE"/>
    <property type="match status" value="1"/>
</dbReference>
<keyword evidence="2 7" id="KW-0813">Transport</keyword>
<name>A0ABP3PR11_9PROT</name>
<evidence type="ECO:0000259" key="8">
    <source>
        <dbReference type="PROSITE" id="PS50928"/>
    </source>
</evidence>
<dbReference type="RefSeq" id="WP_343893418.1">
    <property type="nucleotide sequence ID" value="NZ_BAAAFZ010000006.1"/>
</dbReference>
<feature type="transmembrane region" description="Helical" evidence="7">
    <location>
        <begin position="165"/>
        <end position="188"/>
    </location>
</feature>
<comment type="subcellular location">
    <subcellularLocation>
        <location evidence="1 7">Cell membrane</location>
        <topology evidence="1 7">Multi-pass membrane protein</topology>
    </subcellularLocation>
</comment>
<proteinExistence type="inferred from homology"/>
<dbReference type="Proteomes" id="UP001501588">
    <property type="component" value="Unassembled WGS sequence"/>
</dbReference>
<evidence type="ECO:0000256" key="1">
    <source>
        <dbReference type="ARBA" id="ARBA00004651"/>
    </source>
</evidence>
<evidence type="ECO:0000256" key="7">
    <source>
        <dbReference type="RuleBase" id="RU363032"/>
    </source>
</evidence>
<reference evidence="10" key="1">
    <citation type="journal article" date="2019" name="Int. J. Syst. Evol. Microbiol.">
        <title>The Global Catalogue of Microorganisms (GCM) 10K type strain sequencing project: providing services to taxonomists for standard genome sequencing and annotation.</title>
        <authorList>
            <consortium name="The Broad Institute Genomics Platform"/>
            <consortium name="The Broad Institute Genome Sequencing Center for Infectious Disease"/>
            <person name="Wu L."/>
            <person name="Ma J."/>
        </authorList>
    </citation>
    <scope>NUCLEOTIDE SEQUENCE [LARGE SCALE GENOMIC DNA]</scope>
    <source>
        <strain evidence="10">JCM 9933</strain>
    </source>
</reference>
<evidence type="ECO:0000256" key="2">
    <source>
        <dbReference type="ARBA" id="ARBA00022448"/>
    </source>
</evidence>
<keyword evidence="10" id="KW-1185">Reference proteome</keyword>
<dbReference type="Gene3D" id="1.10.3720.10">
    <property type="entry name" value="MetI-like"/>
    <property type="match status" value="1"/>
</dbReference>
<dbReference type="InterPro" id="IPR005769">
    <property type="entry name" value="PhnE/PtxC"/>
</dbReference>
<organism evidence="9 10">
    <name type="scientific">Craurococcus roseus</name>
    <dbReference type="NCBI Taxonomy" id="77585"/>
    <lineage>
        <taxon>Bacteria</taxon>
        <taxon>Pseudomonadati</taxon>
        <taxon>Pseudomonadota</taxon>
        <taxon>Alphaproteobacteria</taxon>
        <taxon>Acetobacterales</taxon>
        <taxon>Acetobacteraceae</taxon>
        <taxon>Craurococcus</taxon>
    </lineage>
</organism>
<evidence type="ECO:0000256" key="4">
    <source>
        <dbReference type="ARBA" id="ARBA00022692"/>
    </source>
</evidence>
<sequence>MDATPLAAAAGGGPVPAAWSPAIGKGEAAFQAARRQRRAAALFALAALLACLLLSAWVSEAHPATLLAGLPRIGEYFWRILPDLRWDALLAGADTEGSLAFWMYRLDSWAWLLFETANMAALATLFGFCAGLLLAFPAARNLSGGGLGYQLARRSCEALRTIPEIVFALIFVWAFGVGALAGILAITLHTAGALGKLFAEAMENADMRPWEALRASGASWPQACRFAILPQALPNVLSYGLLRFETNVRSASVIGFVGAGGIGEELYKVISFNYYEEVSAIILLIVLAVASIDLFSERLRHRAIGAVGGAH</sequence>
<keyword evidence="6 7" id="KW-0472">Membrane</keyword>
<dbReference type="PANTHER" id="PTHR30043">
    <property type="entry name" value="PHOSPHONATES TRANSPORT SYSTEM PERMEASE PROTEIN"/>
    <property type="match status" value="1"/>
</dbReference>
<keyword evidence="3" id="KW-1003">Cell membrane</keyword>
<gene>
    <name evidence="9" type="primary">phnE_2</name>
    <name evidence="9" type="ORF">GCM10009416_03610</name>
</gene>
<evidence type="ECO:0000256" key="3">
    <source>
        <dbReference type="ARBA" id="ARBA00022475"/>
    </source>
</evidence>
<dbReference type="Pfam" id="PF00528">
    <property type="entry name" value="BPD_transp_1"/>
    <property type="match status" value="1"/>
</dbReference>
<dbReference type="PANTHER" id="PTHR30043:SF1">
    <property type="entry name" value="ABC TRANSPORT SYSTEM PERMEASE PROTEIN P69"/>
    <property type="match status" value="1"/>
</dbReference>
<dbReference type="InterPro" id="IPR000515">
    <property type="entry name" value="MetI-like"/>
</dbReference>
<dbReference type="CDD" id="cd06261">
    <property type="entry name" value="TM_PBP2"/>
    <property type="match status" value="1"/>
</dbReference>
<dbReference type="InterPro" id="IPR035906">
    <property type="entry name" value="MetI-like_sf"/>
</dbReference>
<evidence type="ECO:0000256" key="5">
    <source>
        <dbReference type="ARBA" id="ARBA00022989"/>
    </source>
</evidence>
<keyword evidence="4 7" id="KW-0812">Transmembrane</keyword>
<dbReference type="PROSITE" id="PS50928">
    <property type="entry name" value="ABC_TM1"/>
    <property type="match status" value="1"/>
</dbReference>